<dbReference type="InterPro" id="IPR014720">
    <property type="entry name" value="dsRBD_dom"/>
</dbReference>
<sequence>MATAAGLVDGDPAPASAQPAAQPPVPRGTHTVTASGVDGDPAPASAQPVAQPSVPRGTHMVTASGLVDGDPAPASAQPAAHPPVPPHRNYKNLLQELLQRAHKNLPNYYTECKGKHHQLKFRCIVKVDGEEFSSDHYHSRIKDAEQDSARAAYDILVQRKESADVNVTDELELIDQDVMFSKSILHEFAVKTAANQPSYSVSNPEELGPMPLFVASVLFAGNTYTGEYATNKKDAEQKAARAVVKSILATKNTCMVQIIRSKKKLITAITSSGYNKERGTISQEINSTPTGIPLPFSPIKFTAPVLYESYGGPGDMVPESQPISSHPLAVQEPNIMPVGDPSSNSSAQAMHVSKRRKKNKIRGVKRTRGQ</sequence>
<evidence type="ECO:0000256" key="1">
    <source>
        <dbReference type="ARBA" id="ARBA00022737"/>
    </source>
</evidence>
<evidence type="ECO:0000256" key="2">
    <source>
        <dbReference type="ARBA" id="ARBA00022884"/>
    </source>
</evidence>
<accession>A0A8J6BL14</accession>
<dbReference type="PANTHER" id="PTHR46031:SF37">
    <property type="entry name" value="DRBM DOMAIN-CONTAINING PROTEIN"/>
    <property type="match status" value="1"/>
</dbReference>
<evidence type="ECO:0000256" key="3">
    <source>
        <dbReference type="ARBA" id="ARBA00037597"/>
    </source>
</evidence>
<evidence type="ECO:0000313" key="7">
    <source>
        <dbReference type="EMBL" id="KAG8087191.1"/>
    </source>
</evidence>
<proteinExistence type="predicted"/>
<dbReference type="OrthoDB" id="620161at2759"/>
<dbReference type="PANTHER" id="PTHR46031">
    <property type="match status" value="1"/>
</dbReference>
<protein>
    <recommendedName>
        <fullName evidence="6">DRBM domain-containing protein</fullName>
    </recommendedName>
</protein>
<feature type="region of interest" description="Disordered" evidence="5">
    <location>
        <begin position="331"/>
        <end position="370"/>
    </location>
</feature>
<dbReference type="SMART" id="SM00358">
    <property type="entry name" value="DSRM"/>
    <property type="match status" value="2"/>
</dbReference>
<name>A0A8J6BL14_ZIZPA</name>
<dbReference type="EMBL" id="JAAALK010000082">
    <property type="protein sequence ID" value="KAG8087191.1"/>
    <property type="molecule type" value="Genomic_DNA"/>
</dbReference>
<comment type="function">
    <text evidence="3">Binds double-stranded RNA.</text>
</comment>
<evidence type="ECO:0000259" key="6">
    <source>
        <dbReference type="PROSITE" id="PS50137"/>
    </source>
</evidence>
<dbReference type="AlphaFoldDB" id="A0A8J6BL14"/>
<evidence type="ECO:0000256" key="5">
    <source>
        <dbReference type="SAM" id="MobiDB-lite"/>
    </source>
</evidence>
<feature type="domain" description="DRBM" evidence="6">
    <location>
        <begin position="180"/>
        <end position="249"/>
    </location>
</feature>
<evidence type="ECO:0000256" key="4">
    <source>
        <dbReference type="PROSITE-ProRule" id="PRU00266"/>
    </source>
</evidence>
<comment type="caution">
    <text evidence="7">The sequence shown here is derived from an EMBL/GenBank/DDBJ whole genome shotgun (WGS) entry which is preliminary data.</text>
</comment>
<organism evidence="7 8">
    <name type="scientific">Zizania palustris</name>
    <name type="common">Northern wild rice</name>
    <dbReference type="NCBI Taxonomy" id="103762"/>
    <lineage>
        <taxon>Eukaryota</taxon>
        <taxon>Viridiplantae</taxon>
        <taxon>Streptophyta</taxon>
        <taxon>Embryophyta</taxon>
        <taxon>Tracheophyta</taxon>
        <taxon>Spermatophyta</taxon>
        <taxon>Magnoliopsida</taxon>
        <taxon>Liliopsida</taxon>
        <taxon>Poales</taxon>
        <taxon>Poaceae</taxon>
        <taxon>BOP clade</taxon>
        <taxon>Oryzoideae</taxon>
        <taxon>Oryzeae</taxon>
        <taxon>Zizaniinae</taxon>
        <taxon>Zizania</taxon>
    </lineage>
</organism>
<keyword evidence="1" id="KW-0677">Repeat</keyword>
<reference evidence="7" key="1">
    <citation type="journal article" date="2021" name="bioRxiv">
        <title>Whole Genome Assembly and Annotation of Northern Wild Rice, Zizania palustris L., Supports a Whole Genome Duplication in the Zizania Genus.</title>
        <authorList>
            <person name="Haas M."/>
            <person name="Kono T."/>
            <person name="Macchietto M."/>
            <person name="Millas R."/>
            <person name="McGilp L."/>
            <person name="Shao M."/>
            <person name="Duquette J."/>
            <person name="Hirsch C.N."/>
            <person name="Kimball J."/>
        </authorList>
    </citation>
    <scope>NUCLEOTIDE SEQUENCE</scope>
    <source>
        <tissue evidence="7">Fresh leaf tissue</tissue>
    </source>
</reference>
<dbReference type="Pfam" id="PF00035">
    <property type="entry name" value="dsrm"/>
    <property type="match status" value="2"/>
</dbReference>
<dbReference type="PROSITE" id="PS50137">
    <property type="entry name" value="DS_RBD"/>
    <property type="match status" value="2"/>
</dbReference>
<evidence type="ECO:0000313" key="8">
    <source>
        <dbReference type="Proteomes" id="UP000729402"/>
    </source>
</evidence>
<dbReference type="Proteomes" id="UP000729402">
    <property type="component" value="Unassembled WGS sequence"/>
</dbReference>
<feature type="region of interest" description="Disordered" evidence="5">
    <location>
        <begin position="1"/>
        <end position="86"/>
    </location>
</feature>
<feature type="compositionally biased region" description="Basic residues" evidence="5">
    <location>
        <begin position="352"/>
        <end position="370"/>
    </location>
</feature>
<keyword evidence="2 4" id="KW-0694">RNA-binding</keyword>
<keyword evidence="8" id="KW-1185">Reference proteome</keyword>
<reference evidence="7" key="2">
    <citation type="submission" date="2021-02" db="EMBL/GenBank/DDBJ databases">
        <authorList>
            <person name="Kimball J.A."/>
            <person name="Haas M.W."/>
            <person name="Macchietto M."/>
            <person name="Kono T."/>
            <person name="Duquette J."/>
            <person name="Shao M."/>
        </authorList>
    </citation>
    <scope>NUCLEOTIDE SEQUENCE</scope>
    <source>
        <tissue evidence="7">Fresh leaf tissue</tissue>
    </source>
</reference>
<feature type="compositionally biased region" description="Low complexity" evidence="5">
    <location>
        <begin position="41"/>
        <end position="55"/>
    </location>
</feature>
<gene>
    <name evidence="7" type="ORF">GUJ93_ZPchr0010g9805</name>
</gene>
<feature type="domain" description="DRBM" evidence="6">
    <location>
        <begin position="89"/>
        <end position="158"/>
    </location>
</feature>
<dbReference type="GO" id="GO:0003723">
    <property type="term" value="F:RNA binding"/>
    <property type="evidence" value="ECO:0007669"/>
    <property type="project" value="UniProtKB-UniRule"/>
</dbReference>